<reference evidence="2" key="1">
    <citation type="submission" date="2009-10" db="EMBL/GenBank/DDBJ databases">
        <title>Diversity of trophic interactions inside an arsenic-rich microbial ecosystem.</title>
        <authorList>
            <person name="Bertin P.N."/>
            <person name="Heinrich-Salmeron A."/>
            <person name="Pelletier E."/>
            <person name="Goulhen-Chollet F."/>
            <person name="Arsene-Ploetze F."/>
            <person name="Gallien S."/>
            <person name="Calteau A."/>
            <person name="Vallenet D."/>
            <person name="Casiot C."/>
            <person name="Chane-Woon-Ming B."/>
            <person name="Giloteaux L."/>
            <person name="Barakat M."/>
            <person name="Bonnefoy V."/>
            <person name="Bruneel O."/>
            <person name="Chandler M."/>
            <person name="Cleiss J."/>
            <person name="Duran R."/>
            <person name="Elbaz-Poulichet F."/>
            <person name="Fonknechten N."/>
            <person name="Lauga B."/>
            <person name="Mornico D."/>
            <person name="Ortet P."/>
            <person name="Schaeffer C."/>
            <person name="Siguier P."/>
            <person name="Alexander Thil Smith A."/>
            <person name="Van Dorsselaer A."/>
            <person name="Weissenbach J."/>
            <person name="Medigue C."/>
            <person name="Le Paslier D."/>
        </authorList>
    </citation>
    <scope>NUCLEOTIDE SEQUENCE</scope>
</reference>
<gene>
    <name evidence="2" type="ORF">CARN2_3675</name>
</gene>
<dbReference type="GO" id="GO:0004386">
    <property type="term" value="F:helicase activity"/>
    <property type="evidence" value="ECO:0007669"/>
    <property type="project" value="UniProtKB-KW"/>
</dbReference>
<proteinExistence type="predicted"/>
<keyword evidence="2" id="KW-0547">Nucleotide-binding</keyword>
<keyword evidence="2" id="KW-0378">Hydrolase</keyword>
<organism evidence="2">
    <name type="scientific">mine drainage metagenome</name>
    <dbReference type="NCBI Taxonomy" id="410659"/>
    <lineage>
        <taxon>unclassified sequences</taxon>
        <taxon>metagenomes</taxon>
        <taxon>ecological metagenomes</taxon>
    </lineage>
</organism>
<protein>
    <submittedName>
        <fullName evidence="2">Helicase domain protein</fullName>
    </submittedName>
</protein>
<evidence type="ECO:0000256" key="1">
    <source>
        <dbReference type="SAM" id="MobiDB-lite"/>
    </source>
</evidence>
<sequence>MRGSIDLEQREGRINRYKSLVVRQRLAQAYGDDVGRLAPPYSTQSKASHGPTHQLSAVRRFRRRPVGTDADLSHAPGLR</sequence>
<keyword evidence="2" id="KW-0067">ATP-binding</keyword>
<evidence type="ECO:0000313" key="2">
    <source>
        <dbReference type="EMBL" id="CBH98199.1"/>
    </source>
</evidence>
<keyword evidence="2" id="KW-0347">Helicase</keyword>
<name>E6PTE2_9ZZZZ</name>
<dbReference type="AlphaFoldDB" id="E6PTE2"/>
<feature type="compositionally biased region" description="Polar residues" evidence="1">
    <location>
        <begin position="41"/>
        <end position="55"/>
    </location>
</feature>
<dbReference type="EMBL" id="CABM01000049">
    <property type="protein sequence ID" value="CBH98199.1"/>
    <property type="molecule type" value="Genomic_DNA"/>
</dbReference>
<comment type="caution">
    <text evidence="2">The sequence shown here is derived from an EMBL/GenBank/DDBJ whole genome shotgun (WGS) entry which is preliminary data.</text>
</comment>
<accession>E6PTE2</accession>
<feature type="region of interest" description="Disordered" evidence="1">
    <location>
        <begin position="34"/>
        <end position="79"/>
    </location>
</feature>